<gene>
    <name evidence="5" type="ORF">JCM15093_588</name>
</gene>
<dbReference type="Gene3D" id="3.90.550.10">
    <property type="entry name" value="Spore Coat Polysaccharide Biosynthesis Protein SpsA, Chain A"/>
    <property type="match status" value="1"/>
</dbReference>
<evidence type="ECO:0000256" key="2">
    <source>
        <dbReference type="ARBA" id="ARBA00022676"/>
    </source>
</evidence>
<keyword evidence="6" id="KW-1185">Reference proteome</keyword>
<dbReference type="PANTHER" id="PTHR43179">
    <property type="entry name" value="RHAMNOSYLTRANSFERASE WBBL"/>
    <property type="match status" value="1"/>
</dbReference>
<dbReference type="CDD" id="cd04186">
    <property type="entry name" value="GT_2_like_c"/>
    <property type="match status" value="1"/>
</dbReference>
<dbReference type="Proteomes" id="UP000027601">
    <property type="component" value="Unassembled WGS sequence"/>
</dbReference>
<comment type="caution">
    <text evidence="5">The sequence shown here is derived from an EMBL/GenBank/DDBJ whole genome shotgun (WGS) entry which is preliminary data.</text>
</comment>
<dbReference type="EMBL" id="BAJS01000002">
    <property type="protein sequence ID" value="GAK35493.1"/>
    <property type="molecule type" value="Genomic_DNA"/>
</dbReference>
<dbReference type="STRING" id="1121097.GCA_000428125_01221"/>
<dbReference type="InterPro" id="IPR001173">
    <property type="entry name" value="Glyco_trans_2-like"/>
</dbReference>
<organism evidence="5 6">
    <name type="scientific">Bacteroides graminisolvens DSM 19988 = JCM 15093</name>
    <dbReference type="NCBI Taxonomy" id="1121097"/>
    <lineage>
        <taxon>Bacteria</taxon>
        <taxon>Pseudomonadati</taxon>
        <taxon>Bacteroidota</taxon>
        <taxon>Bacteroidia</taxon>
        <taxon>Bacteroidales</taxon>
        <taxon>Bacteroidaceae</taxon>
        <taxon>Bacteroides</taxon>
    </lineage>
</organism>
<dbReference type="OrthoDB" id="9771846at2"/>
<dbReference type="Pfam" id="PF00535">
    <property type="entry name" value="Glycos_transf_2"/>
    <property type="match status" value="1"/>
</dbReference>
<dbReference type="InterPro" id="IPR029044">
    <property type="entry name" value="Nucleotide-diphossugar_trans"/>
</dbReference>
<evidence type="ECO:0000259" key="4">
    <source>
        <dbReference type="Pfam" id="PF00535"/>
    </source>
</evidence>
<dbReference type="AlphaFoldDB" id="A0A069CY24"/>
<comment type="similarity">
    <text evidence="1">Belongs to the glycosyltransferase 2 family.</text>
</comment>
<evidence type="ECO:0000256" key="1">
    <source>
        <dbReference type="ARBA" id="ARBA00006739"/>
    </source>
</evidence>
<evidence type="ECO:0000256" key="3">
    <source>
        <dbReference type="ARBA" id="ARBA00022679"/>
    </source>
</evidence>
<protein>
    <submittedName>
        <fullName evidence="5">Glycosyltransferase, family 2</fullName>
    </submittedName>
</protein>
<name>A0A069CY24_9BACE</name>
<dbReference type="PANTHER" id="PTHR43179:SF12">
    <property type="entry name" value="GALACTOFURANOSYLTRANSFERASE GLFT2"/>
    <property type="match status" value="1"/>
</dbReference>
<proteinExistence type="inferred from homology"/>
<reference evidence="5 6" key="1">
    <citation type="journal article" date="2015" name="Microbes Environ.">
        <title>Distribution and evolution of nitrogen fixation genes in the phylum bacteroidetes.</title>
        <authorList>
            <person name="Inoue J."/>
            <person name="Oshima K."/>
            <person name="Suda W."/>
            <person name="Sakamoto M."/>
            <person name="Iino T."/>
            <person name="Noda S."/>
            <person name="Hongoh Y."/>
            <person name="Hattori M."/>
            <person name="Ohkuma M."/>
        </authorList>
    </citation>
    <scope>NUCLEOTIDE SEQUENCE [LARGE SCALE GENOMIC DNA]</scope>
    <source>
        <strain evidence="5 6">JCM 15093</strain>
    </source>
</reference>
<keyword evidence="2" id="KW-0328">Glycosyltransferase</keyword>
<dbReference type="eggNOG" id="COG1216">
    <property type="taxonomic scope" value="Bacteria"/>
</dbReference>
<dbReference type="RefSeq" id="WP_024995629.1">
    <property type="nucleotide sequence ID" value="NZ_BAJS01000002.1"/>
</dbReference>
<dbReference type="SUPFAM" id="SSF53448">
    <property type="entry name" value="Nucleotide-diphospho-sugar transferases"/>
    <property type="match status" value="1"/>
</dbReference>
<accession>A0A069CY24</accession>
<evidence type="ECO:0000313" key="6">
    <source>
        <dbReference type="Proteomes" id="UP000027601"/>
    </source>
</evidence>
<evidence type="ECO:0000313" key="5">
    <source>
        <dbReference type="EMBL" id="GAK35493.1"/>
    </source>
</evidence>
<keyword evidence="3 5" id="KW-0808">Transferase</keyword>
<sequence>MCSVIDPPLLSIVTINFNGYKDTCELIDSIKHHIHSVSYEIIVVDNASRQQEGELIKSNYPWVSVICSTVNLGFSGGNNLGIKQANGEYIFLLNNDTYVCDDHFDVLIKLLKENDRIGIVSPKIRFAAQPQLIQYAGFTSLSHITLRNKAIGYAEVDNGQFDSTYQTGYAHGAALLIKKTVIEKIGLMPEIFFLYYEELDWCTKALENNYEIWYSGSATIYHKESQSTGEASPLKTYYMTRNRLLYAWRHKEGLLKWVSLLYLITVVSLRDSLKFLLSRKYHLIKATWEGIVDFIKLPHKLS</sequence>
<feature type="domain" description="Glycosyltransferase 2-like" evidence="4">
    <location>
        <begin position="11"/>
        <end position="124"/>
    </location>
</feature>
<dbReference type="GO" id="GO:0016757">
    <property type="term" value="F:glycosyltransferase activity"/>
    <property type="evidence" value="ECO:0007669"/>
    <property type="project" value="UniProtKB-KW"/>
</dbReference>